<dbReference type="KEGG" id="chya:V22_22600"/>
<proteinExistence type="predicted"/>
<dbReference type="RefSeq" id="WP_145262658.1">
    <property type="nucleotide sequence ID" value="NZ_CP036316.1"/>
</dbReference>
<reference evidence="2 3" key="1">
    <citation type="submission" date="2019-02" db="EMBL/GenBank/DDBJ databases">
        <title>Deep-cultivation of Planctomycetes and their phenomic and genomic characterization uncovers novel biology.</title>
        <authorList>
            <person name="Wiegand S."/>
            <person name="Jogler M."/>
            <person name="Boedeker C."/>
            <person name="Pinto D."/>
            <person name="Vollmers J."/>
            <person name="Rivas-Marin E."/>
            <person name="Kohn T."/>
            <person name="Peeters S.H."/>
            <person name="Heuer A."/>
            <person name="Rast P."/>
            <person name="Oberbeckmann S."/>
            <person name="Bunk B."/>
            <person name="Jeske O."/>
            <person name="Meyerdierks A."/>
            <person name="Storesund J.E."/>
            <person name="Kallscheuer N."/>
            <person name="Luecker S."/>
            <person name="Lage O.M."/>
            <person name="Pohl T."/>
            <person name="Merkel B.J."/>
            <person name="Hornburger P."/>
            <person name="Mueller R.-W."/>
            <person name="Bruemmer F."/>
            <person name="Labrenz M."/>
            <person name="Spormann A.M."/>
            <person name="Op den Camp H."/>
            <person name="Overmann J."/>
            <person name="Amann R."/>
            <person name="Jetten M.S.M."/>
            <person name="Mascher T."/>
            <person name="Medema M.H."/>
            <person name="Devos D.P."/>
            <person name="Kaster A.-K."/>
            <person name="Ovreas L."/>
            <person name="Rohde M."/>
            <person name="Galperin M.Y."/>
            <person name="Jogler C."/>
        </authorList>
    </citation>
    <scope>NUCLEOTIDE SEQUENCE [LARGE SCALE GENOMIC DNA]</scope>
    <source>
        <strain evidence="2 3">V22</strain>
    </source>
</reference>
<protein>
    <submittedName>
        <fullName evidence="2">Uncharacterized protein</fullName>
    </submittedName>
</protein>
<dbReference type="EMBL" id="CP036316">
    <property type="protein sequence ID" value="QDT65014.1"/>
    <property type="molecule type" value="Genomic_DNA"/>
</dbReference>
<dbReference type="Proteomes" id="UP000319976">
    <property type="component" value="Chromosome"/>
</dbReference>
<keyword evidence="3" id="KW-1185">Reference proteome</keyword>
<gene>
    <name evidence="2" type="ORF">V22_22600</name>
</gene>
<sequence length="65" mass="7117">MSTVMDWPETQPRIPASELGADASAPALPASVLLPTIDNRCEEMLQTLNALFDHYDASQDNSLEQ</sequence>
<evidence type="ECO:0000256" key="1">
    <source>
        <dbReference type="SAM" id="MobiDB-lite"/>
    </source>
</evidence>
<accession>A0A517T9G1</accession>
<evidence type="ECO:0000313" key="2">
    <source>
        <dbReference type="EMBL" id="QDT65014.1"/>
    </source>
</evidence>
<dbReference type="AlphaFoldDB" id="A0A517T9G1"/>
<evidence type="ECO:0000313" key="3">
    <source>
        <dbReference type="Proteomes" id="UP000319976"/>
    </source>
</evidence>
<name>A0A517T9G1_9PLAN</name>
<organism evidence="2 3">
    <name type="scientific">Calycomorphotria hydatis</name>
    <dbReference type="NCBI Taxonomy" id="2528027"/>
    <lineage>
        <taxon>Bacteria</taxon>
        <taxon>Pseudomonadati</taxon>
        <taxon>Planctomycetota</taxon>
        <taxon>Planctomycetia</taxon>
        <taxon>Planctomycetales</taxon>
        <taxon>Planctomycetaceae</taxon>
        <taxon>Calycomorphotria</taxon>
    </lineage>
</organism>
<feature type="region of interest" description="Disordered" evidence="1">
    <location>
        <begin position="1"/>
        <end position="21"/>
    </location>
</feature>